<dbReference type="Gene3D" id="1.10.10.2840">
    <property type="entry name" value="PucR C-terminal helix-turn-helix domain"/>
    <property type="match status" value="1"/>
</dbReference>
<dbReference type="Proteomes" id="UP000317039">
    <property type="component" value="Chromosome"/>
</dbReference>
<gene>
    <name evidence="3" type="ORF">FOH10_01095</name>
</gene>
<organism evidence="3 4">
    <name type="scientific">Nocardia otitidiscaviarum</name>
    <dbReference type="NCBI Taxonomy" id="1823"/>
    <lineage>
        <taxon>Bacteria</taxon>
        <taxon>Bacillati</taxon>
        <taxon>Actinomycetota</taxon>
        <taxon>Actinomycetes</taxon>
        <taxon>Mycobacteriales</taxon>
        <taxon>Nocardiaceae</taxon>
        <taxon>Nocardia</taxon>
    </lineage>
</organism>
<dbReference type="AlphaFoldDB" id="A0A516NF61"/>
<dbReference type="KEGG" id="nod:FOH10_01095"/>
<evidence type="ECO:0000313" key="4">
    <source>
        <dbReference type="Proteomes" id="UP000317039"/>
    </source>
</evidence>
<dbReference type="Pfam" id="PF14361">
    <property type="entry name" value="RsbRD_N"/>
    <property type="match status" value="1"/>
</dbReference>
<dbReference type="InterPro" id="IPR042070">
    <property type="entry name" value="PucR_C-HTH_sf"/>
</dbReference>
<reference evidence="3 4" key="1">
    <citation type="submission" date="2019-07" db="EMBL/GenBank/DDBJ databases">
        <title>Complete Genome Sequence and Methylome Analysis of Nocardia otitidis-caviarum NEB252.</title>
        <authorList>
            <person name="Fomenkov A."/>
            <person name="Anton B.P."/>
            <person name="Vincze T."/>
            <person name="Roberts R.J."/>
        </authorList>
    </citation>
    <scope>NUCLEOTIDE SEQUENCE [LARGE SCALE GENOMIC DNA]</scope>
    <source>
        <strain evidence="3 4">NEB252</strain>
    </source>
</reference>
<evidence type="ECO:0000259" key="2">
    <source>
        <dbReference type="Pfam" id="PF14361"/>
    </source>
</evidence>
<dbReference type="Pfam" id="PF13556">
    <property type="entry name" value="HTH_30"/>
    <property type="match status" value="1"/>
</dbReference>
<evidence type="ECO:0000259" key="1">
    <source>
        <dbReference type="Pfam" id="PF13556"/>
    </source>
</evidence>
<dbReference type="InterPro" id="IPR025751">
    <property type="entry name" value="RsbRD_N_dom"/>
</dbReference>
<dbReference type="PANTHER" id="PTHR33744">
    <property type="entry name" value="CARBOHYDRATE DIACID REGULATOR"/>
    <property type="match status" value="1"/>
</dbReference>
<dbReference type="InterPro" id="IPR051448">
    <property type="entry name" value="CdaR-like_regulators"/>
</dbReference>
<dbReference type="EMBL" id="CP041695">
    <property type="protein sequence ID" value="QDP77548.1"/>
    <property type="molecule type" value="Genomic_DNA"/>
</dbReference>
<feature type="domain" description="RsbT co-antagonist protein RsbRD N-terminal" evidence="2">
    <location>
        <begin position="81"/>
        <end position="209"/>
    </location>
</feature>
<proteinExistence type="predicted"/>
<dbReference type="InterPro" id="IPR025736">
    <property type="entry name" value="PucR_C-HTH_dom"/>
</dbReference>
<protein>
    <submittedName>
        <fullName evidence="3">PucR family transcriptional regulator</fullName>
    </submittedName>
</protein>
<feature type="domain" description="PucR C-terminal helix-turn-helix" evidence="1">
    <location>
        <begin position="402"/>
        <end position="459"/>
    </location>
</feature>
<sequence length="465" mass="51482">MSRPTGWHRDTPNTDGCAPAANCVFRRRTPPVLCPATTAPWDSGRTRQRDRGVRLNRQPVADPVIIDGRPLADQLAQRTHAIVTATVEHVRGQVAFYRTLPPEVIRRDVTAIVRRNLELFVTTLHENRDPEPHELLSIEQSARRRAEERVPLTDVISAYHLGVQLWWRTIAELAGPDDADALARAGVLLQRHLQSATRAVLAGYGADQAPIPPQDHDRRRLYRALTSGEDVAEAARSVGRTLAPRYWVVALRVAAHPDERVEGIDATVASRRKLRRLEYALDRLGRGETLHMVTEQGGGALVPAPEVDPESRFEEFAAHLAELGRDIGAETVCAVDSAVPQDIPEVHREVDELLRVALRYHRRSGVVRFADLAVEYQLTRPTRVSRINAAALAPLAGDPSLRLTLETYLAHDSSTTATAAALHVHSNTVLYRLRKITELTGLDTTKTRDLLRMAAALAAAPRESP</sequence>
<accession>A0A516NF61</accession>
<name>A0A516NF61_9NOCA</name>
<dbReference type="PANTHER" id="PTHR33744:SF7">
    <property type="entry name" value="PUCR FAMILY TRANSCRIPTIONAL REGULATOR"/>
    <property type="match status" value="1"/>
</dbReference>
<evidence type="ECO:0000313" key="3">
    <source>
        <dbReference type="EMBL" id="QDP77548.1"/>
    </source>
</evidence>